<evidence type="ECO:0000313" key="5">
    <source>
        <dbReference type="Proteomes" id="UP001524502"/>
    </source>
</evidence>
<dbReference type="CDD" id="cd00487">
    <property type="entry name" value="Pep_deformylase"/>
    <property type="match status" value="1"/>
</dbReference>
<dbReference type="Pfam" id="PF01327">
    <property type="entry name" value="Pep_deformylase"/>
    <property type="match status" value="1"/>
</dbReference>
<comment type="function">
    <text evidence="3">Removes the formyl group from the N-terminal Met of newly synthesized proteins. Requires at least a dipeptide for an efficient rate of reaction. N-terminal L-methionine is a prerequisite for activity but the enzyme has broad specificity at other positions.</text>
</comment>
<evidence type="ECO:0000256" key="1">
    <source>
        <dbReference type="ARBA" id="ARBA00010759"/>
    </source>
</evidence>
<proteinExistence type="inferred from homology"/>
<comment type="catalytic activity">
    <reaction evidence="3">
        <text>N-terminal N-formyl-L-methionyl-[peptide] + H2O = N-terminal L-methionyl-[peptide] + formate</text>
        <dbReference type="Rhea" id="RHEA:24420"/>
        <dbReference type="Rhea" id="RHEA-COMP:10639"/>
        <dbReference type="Rhea" id="RHEA-COMP:10640"/>
        <dbReference type="ChEBI" id="CHEBI:15377"/>
        <dbReference type="ChEBI" id="CHEBI:15740"/>
        <dbReference type="ChEBI" id="CHEBI:49298"/>
        <dbReference type="ChEBI" id="CHEBI:64731"/>
        <dbReference type="EC" id="3.5.1.88"/>
    </reaction>
</comment>
<feature type="binding site" evidence="3">
    <location>
        <position position="89"/>
    </location>
    <ligand>
        <name>Fe cation</name>
        <dbReference type="ChEBI" id="CHEBI:24875"/>
    </ligand>
</feature>
<evidence type="ECO:0000256" key="3">
    <source>
        <dbReference type="HAMAP-Rule" id="MF_00163"/>
    </source>
</evidence>
<evidence type="ECO:0000256" key="2">
    <source>
        <dbReference type="ARBA" id="ARBA00023004"/>
    </source>
</evidence>
<dbReference type="InterPro" id="IPR023635">
    <property type="entry name" value="Peptide_deformylase"/>
</dbReference>
<dbReference type="SUPFAM" id="SSF56420">
    <property type="entry name" value="Peptide deformylase"/>
    <property type="match status" value="1"/>
</dbReference>
<gene>
    <name evidence="3 4" type="primary">def</name>
    <name evidence="4" type="ORF">NE619_00970</name>
</gene>
<sequence>MALRNIVLEGDPILRKHCREVDQVDDRIRMILDDMVETMRQANGCGLAAPQIGIMRRMFVAEPEEGRVYCFVNPEILEMEGSQTGDEGCLSLPGYQGTVERPQRIKIQGLDKEGNHQSYEFEGWDAVVMCHEFDHLEGILYTDKSDHVYELTDAEEGK</sequence>
<dbReference type="PRINTS" id="PR01576">
    <property type="entry name" value="PDEFORMYLASE"/>
</dbReference>
<keyword evidence="3 4" id="KW-0378">Hydrolase</keyword>
<feature type="binding site" evidence="3">
    <location>
        <position position="131"/>
    </location>
    <ligand>
        <name>Fe cation</name>
        <dbReference type="ChEBI" id="CHEBI:24875"/>
    </ligand>
</feature>
<dbReference type="EMBL" id="JANFXK010000001">
    <property type="protein sequence ID" value="MCQ4635302.1"/>
    <property type="molecule type" value="Genomic_DNA"/>
</dbReference>
<feature type="active site" evidence="3">
    <location>
        <position position="132"/>
    </location>
</feature>
<protein>
    <recommendedName>
        <fullName evidence="3">Peptide deformylase</fullName>
        <shortName evidence="3">PDF</shortName>
        <ecNumber evidence="3">3.5.1.88</ecNumber>
    </recommendedName>
    <alternativeName>
        <fullName evidence="3">Polypeptide deformylase</fullName>
    </alternativeName>
</protein>
<dbReference type="GO" id="GO:0042586">
    <property type="term" value="F:peptide deformylase activity"/>
    <property type="evidence" value="ECO:0007669"/>
    <property type="project" value="UniProtKB-EC"/>
</dbReference>
<reference evidence="4 5" key="1">
    <citation type="submission" date="2022-06" db="EMBL/GenBank/DDBJ databases">
        <title>Isolation of gut microbiota from human fecal samples.</title>
        <authorList>
            <person name="Pamer E.G."/>
            <person name="Barat B."/>
            <person name="Waligurski E."/>
            <person name="Medina S."/>
            <person name="Paddock L."/>
            <person name="Mostad J."/>
        </authorList>
    </citation>
    <scope>NUCLEOTIDE SEQUENCE [LARGE SCALE GENOMIC DNA]</scope>
    <source>
        <strain evidence="4 5">SL.3.17</strain>
    </source>
</reference>
<dbReference type="PANTHER" id="PTHR10458">
    <property type="entry name" value="PEPTIDE DEFORMYLASE"/>
    <property type="match status" value="1"/>
</dbReference>
<organism evidence="4 5">
    <name type="scientific">Anaerovorax odorimutans</name>
    <dbReference type="NCBI Taxonomy" id="109327"/>
    <lineage>
        <taxon>Bacteria</taxon>
        <taxon>Bacillati</taxon>
        <taxon>Bacillota</taxon>
        <taxon>Clostridia</taxon>
        <taxon>Peptostreptococcales</taxon>
        <taxon>Anaerovoracaceae</taxon>
        <taxon>Anaerovorax</taxon>
    </lineage>
</organism>
<feature type="binding site" evidence="3">
    <location>
        <position position="135"/>
    </location>
    <ligand>
        <name>Fe cation</name>
        <dbReference type="ChEBI" id="CHEBI:24875"/>
    </ligand>
</feature>
<accession>A0ABT1RJD5</accession>
<dbReference type="Proteomes" id="UP001524502">
    <property type="component" value="Unassembled WGS sequence"/>
</dbReference>
<dbReference type="InterPro" id="IPR036821">
    <property type="entry name" value="Peptide_deformylase_sf"/>
</dbReference>
<dbReference type="NCBIfam" id="TIGR00079">
    <property type="entry name" value="pept_deformyl"/>
    <property type="match status" value="1"/>
</dbReference>
<evidence type="ECO:0000313" key="4">
    <source>
        <dbReference type="EMBL" id="MCQ4635302.1"/>
    </source>
</evidence>
<comment type="caution">
    <text evidence="4">The sequence shown here is derived from an EMBL/GenBank/DDBJ whole genome shotgun (WGS) entry which is preliminary data.</text>
</comment>
<name>A0ABT1RJD5_9FIRM</name>
<dbReference type="RefSeq" id="WP_256130499.1">
    <property type="nucleotide sequence ID" value="NZ_JANFXK010000001.1"/>
</dbReference>
<dbReference type="PIRSF" id="PIRSF004749">
    <property type="entry name" value="Pep_def"/>
    <property type="match status" value="1"/>
</dbReference>
<dbReference type="Gene3D" id="3.90.45.10">
    <property type="entry name" value="Peptide deformylase"/>
    <property type="match status" value="1"/>
</dbReference>
<dbReference type="HAMAP" id="MF_00163">
    <property type="entry name" value="Pep_deformylase"/>
    <property type="match status" value="1"/>
</dbReference>
<keyword evidence="3" id="KW-0648">Protein biosynthesis</keyword>
<keyword evidence="5" id="KW-1185">Reference proteome</keyword>
<dbReference type="NCBIfam" id="NF001159">
    <property type="entry name" value="PRK00150.1-3"/>
    <property type="match status" value="1"/>
</dbReference>
<keyword evidence="3" id="KW-0479">Metal-binding</keyword>
<keyword evidence="2 3" id="KW-0408">Iron</keyword>
<comment type="cofactor">
    <cofactor evidence="3">
        <name>Fe(2+)</name>
        <dbReference type="ChEBI" id="CHEBI:29033"/>
    </cofactor>
    <text evidence="3">Binds 1 Fe(2+) ion.</text>
</comment>
<dbReference type="EC" id="3.5.1.88" evidence="3"/>
<comment type="similarity">
    <text evidence="1 3">Belongs to the polypeptide deformylase family.</text>
</comment>
<dbReference type="PANTHER" id="PTHR10458:SF22">
    <property type="entry name" value="PEPTIDE DEFORMYLASE"/>
    <property type="match status" value="1"/>
</dbReference>